<comment type="caution">
    <text evidence="7">The sequence shown here is derived from an EMBL/GenBank/DDBJ whole genome shotgun (WGS) entry which is preliminary data.</text>
</comment>
<keyword evidence="3 6" id="KW-0812">Transmembrane</keyword>
<reference evidence="7" key="1">
    <citation type="submission" date="2022-01" db="EMBL/GenBank/DDBJ databases">
        <title>Genome sequence and assembly of Parabukholderia sp. RG36.</title>
        <authorList>
            <person name="Chhetri G."/>
        </authorList>
    </citation>
    <scope>NUCLEOTIDE SEQUENCE</scope>
    <source>
        <strain evidence="7">RG36</strain>
    </source>
</reference>
<evidence type="ECO:0000256" key="3">
    <source>
        <dbReference type="ARBA" id="ARBA00022692"/>
    </source>
</evidence>
<keyword evidence="4 6" id="KW-1133">Transmembrane helix</keyword>
<evidence type="ECO:0000256" key="1">
    <source>
        <dbReference type="ARBA" id="ARBA00004651"/>
    </source>
</evidence>
<evidence type="ECO:0000256" key="5">
    <source>
        <dbReference type="ARBA" id="ARBA00023136"/>
    </source>
</evidence>
<keyword evidence="5 6" id="KW-0472">Membrane</keyword>
<feature type="transmembrane region" description="Helical" evidence="6">
    <location>
        <begin position="110"/>
        <end position="136"/>
    </location>
</feature>
<comment type="subcellular location">
    <subcellularLocation>
        <location evidence="1">Cell membrane</location>
        <topology evidence="1">Multi-pass membrane protein</topology>
    </subcellularLocation>
</comment>
<name>A0A9X1RPU5_9BURK</name>
<dbReference type="NCBIfam" id="TIGR03476">
    <property type="entry name" value="HpnL"/>
    <property type="match status" value="1"/>
</dbReference>
<dbReference type="EMBL" id="JAKLJA010000007">
    <property type="protein sequence ID" value="MCG5074129.1"/>
    <property type="molecule type" value="Genomic_DNA"/>
</dbReference>
<proteinExistence type="predicted"/>
<evidence type="ECO:0000313" key="8">
    <source>
        <dbReference type="Proteomes" id="UP001139308"/>
    </source>
</evidence>
<feature type="transmembrane region" description="Helical" evidence="6">
    <location>
        <begin position="215"/>
        <end position="237"/>
    </location>
</feature>
<dbReference type="Proteomes" id="UP001139308">
    <property type="component" value="Unassembled WGS sequence"/>
</dbReference>
<dbReference type="AlphaFoldDB" id="A0A9X1RPU5"/>
<dbReference type="InterPro" id="IPR022791">
    <property type="entry name" value="L-PG_synthase/AglD"/>
</dbReference>
<dbReference type="Pfam" id="PF03706">
    <property type="entry name" value="LPG_synthase_TM"/>
    <property type="match status" value="1"/>
</dbReference>
<feature type="transmembrane region" description="Helical" evidence="6">
    <location>
        <begin position="32"/>
        <end position="52"/>
    </location>
</feature>
<dbReference type="PANTHER" id="PTHR39087">
    <property type="entry name" value="UPF0104 MEMBRANE PROTEIN MJ1595"/>
    <property type="match status" value="1"/>
</dbReference>
<dbReference type="PANTHER" id="PTHR39087:SF2">
    <property type="entry name" value="UPF0104 MEMBRANE PROTEIN MJ1595"/>
    <property type="match status" value="1"/>
</dbReference>
<evidence type="ECO:0000256" key="6">
    <source>
        <dbReference type="SAM" id="Phobius"/>
    </source>
</evidence>
<feature type="transmembrane region" description="Helical" evidence="6">
    <location>
        <begin position="148"/>
        <end position="167"/>
    </location>
</feature>
<dbReference type="RefSeq" id="WP_238463889.1">
    <property type="nucleotide sequence ID" value="NZ_JAKLJA010000007.1"/>
</dbReference>
<evidence type="ECO:0000256" key="4">
    <source>
        <dbReference type="ARBA" id="ARBA00022989"/>
    </source>
</evidence>
<sequence length="321" mass="34731">MKFAGPLIALAGLALAVWLVWHADLQAVLGLMRAAGAGLVLAGIAHVLPMIASARDWQLLMRGTIQPKLIAVLGLVWIRESVNGMLPVARVGGEVVTFRMMHAWGMEPPAVLASFIVDIQLTLISQALFAGASLAWLLGSGAVHLPPILTWGIAASAPTLVVLSLVLRANPFRRLSKHFNRIASGKVAELVDESEQVEDRVNALWHRRGIVTRYLLIWQSLQCITTALEVWLALYFLGAKTGFVQALVIESLVQALSSIAFFVPGAVGVQEGGFLLIGTALGLNPQTCIALAFARRIRDLVVFLPGLVAWQVVEWRHAQRS</sequence>
<dbReference type="GO" id="GO:0005886">
    <property type="term" value="C:plasma membrane"/>
    <property type="evidence" value="ECO:0007669"/>
    <property type="project" value="UniProtKB-SubCell"/>
</dbReference>
<organism evidence="7 8">
    <name type="scientific">Paraburkholderia tagetis</name>
    <dbReference type="NCBI Taxonomy" id="2913261"/>
    <lineage>
        <taxon>Bacteria</taxon>
        <taxon>Pseudomonadati</taxon>
        <taxon>Pseudomonadota</taxon>
        <taxon>Betaproteobacteria</taxon>
        <taxon>Burkholderiales</taxon>
        <taxon>Burkholderiaceae</taxon>
        <taxon>Paraburkholderia</taxon>
    </lineage>
</organism>
<accession>A0A9X1RPU5</accession>
<gene>
    <name evidence="7" type="ORF">L5014_12270</name>
</gene>
<evidence type="ECO:0000313" key="7">
    <source>
        <dbReference type="EMBL" id="MCG5074129.1"/>
    </source>
</evidence>
<evidence type="ECO:0000256" key="2">
    <source>
        <dbReference type="ARBA" id="ARBA00022475"/>
    </source>
</evidence>
<keyword evidence="2" id="KW-1003">Cell membrane</keyword>
<keyword evidence="8" id="KW-1185">Reference proteome</keyword>
<feature type="transmembrane region" description="Helical" evidence="6">
    <location>
        <begin position="274"/>
        <end position="294"/>
    </location>
</feature>
<protein>
    <submittedName>
        <fullName evidence="7">Lysylphosphatidylglycerol synthase domain-containing protein</fullName>
    </submittedName>
</protein>